<organism evidence="3 4">
    <name type="scientific">Thermoanaerobacter pseudethanolicus (strain ATCC 33223 / 39E)</name>
    <name type="common">Clostridium thermohydrosulfuricum</name>
    <dbReference type="NCBI Taxonomy" id="340099"/>
    <lineage>
        <taxon>Bacteria</taxon>
        <taxon>Bacillati</taxon>
        <taxon>Bacillota</taxon>
        <taxon>Clostridia</taxon>
        <taxon>Thermoanaerobacterales</taxon>
        <taxon>Thermoanaerobacteraceae</taxon>
        <taxon>Thermoanaerobacter</taxon>
    </lineage>
</organism>
<feature type="domain" description="HTH cro/C1-type" evidence="2">
    <location>
        <begin position="4"/>
        <end position="58"/>
    </location>
</feature>
<keyword evidence="4" id="KW-1185">Reference proteome</keyword>
<dbReference type="PANTHER" id="PTHR46558:SF11">
    <property type="entry name" value="HTH-TYPE TRANSCRIPTIONAL REGULATOR XRE"/>
    <property type="match status" value="1"/>
</dbReference>
<dbReference type="eggNOG" id="COG1476">
    <property type="taxonomic scope" value="Bacteria"/>
</dbReference>
<dbReference type="InterPro" id="IPR010982">
    <property type="entry name" value="Lambda_DNA-bd_dom_sf"/>
</dbReference>
<keyword evidence="1" id="KW-0238">DNA-binding</keyword>
<dbReference type="SMART" id="SM00530">
    <property type="entry name" value="HTH_XRE"/>
    <property type="match status" value="1"/>
</dbReference>
<evidence type="ECO:0000259" key="2">
    <source>
        <dbReference type="PROSITE" id="PS50943"/>
    </source>
</evidence>
<dbReference type="CDD" id="cd00093">
    <property type="entry name" value="HTH_XRE"/>
    <property type="match status" value="1"/>
</dbReference>
<dbReference type="InterPro" id="IPR001387">
    <property type="entry name" value="Cro/C1-type_HTH"/>
</dbReference>
<gene>
    <name evidence="3" type="ordered locus">Teth39_2243</name>
</gene>
<evidence type="ECO:0000256" key="1">
    <source>
        <dbReference type="ARBA" id="ARBA00023125"/>
    </source>
</evidence>
<dbReference type="PROSITE" id="PS50943">
    <property type="entry name" value="HTH_CROC1"/>
    <property type="match status" value="1"/>
</dbReference>
<protein>
    <submittedName>
        <fullName evidence="3">Transcriptional regulator, XRE family</fullName>
    </submittedName>
</protein>
<dbReference type="EMBL" id="CP000924">
    <property type="protein sequence ID" value="ABY95864.1"/>
    <property type="molecule type" value="Genomic_DNA"/>
</dbReference>
<evidence type="ECO:0000313" key="4">
    <source>
        <dbReference type="Proteomes" id="UP000002156"/>
    </source>
</evidence>
<dbReference type="AlphaFoldDB" id="B0K844"/>
<dbReference type="Gene3D" id="1.10.260.40">
    <property type="entry name" value="lambda repressor-like DNA-binding domains"/>
    <property type="match status" value="1"/>
</dbReference>
<dbReference type="PANTHER" id="PTHR46558">
    <property type="entry name" value="TRACRIPTIONAL REGULATORY PROTEIN-RELATED-RELATED"/>
    <property type="match status" value="1"/>
</dbReference>
<proteinExistence type="predicted"/>
<name>B0K844_THEP3</name>
<dbReference type="HOGENOM" id="CLU_066192_44_5_9"/>
<dbReference type="Proteomes" id="UP000002156">
    <property type="component" value="Chromosome"/>
</dbReference>
<dbReference type="GO" id="GO:0003677">
    <property type="term" value="F:DNA binding"/>
    <property type="evidence" value="ECO:0007669"/>
    <property type="project" value="UniProtKB-KW"/>
</dbReference>
<dbReference type="RefSeq" id="WP_012269811.1">
    <property type="nucleotide sequence ID" value="NC_010321.1"/>
</dbReference>
<reference evidence="4" key="1">
    <citation type="submission" date="2008-01" db="EMBL/GenBank/DDBJ databases">
        <title>Complete sequence of Thermoanaerobacter pseudethanolicus 39E.</title>
        <authorList>
            <person name="Copeland A."/>
            <person name="Lucas S."/>
            <person name="Lapidus A."/>
            <person name="Barry K."/>
            <person name="Glavina del Rio T."/>
            <person name="Dalin E."/>
            <person name="Tice H."/>
            <person name="Pitluck S."/>
            <person name="Bruce D."/>
            <person name="Goodwin L."/>
            <person name="Saunders E."/>
            <person name="Brettin T."/>
            <person name="Detter J.C."/>
            <person name="Han C."/>
            <person name="Schmutz J."/>
            <person name="Larimer F."/>
            <person name="Land M."/>
            <person name="Hauser L."/>
            <person name="Kyrpides N."/>
            <person name="Lykidis A."/>
            <person name="Hemme C."/>
            <person name="Fields M.W."/>
            <person name="He Z."/>
            <person name="Zhou J."/>
            <person name="Richardson P."/>
        </authorList>
    </citation>
    <scope>NUCLEOTIDE SEQUENCE [LARGE SCALE GENOMIC DNA]</scope>
    <source>
        <strain evidence="4">ATCC 33223 / DSM 2355 / 39E</strain>
    </source>
</reference>
<dbReference type="KEGG" id="tpd:Teth39_2243"/>
<dbReference type="SUPFAM" id="SSF47413">
    <property type="entry name" value="lambda repressor-like DNA-binding domains"/>
    <property type="match status" value="1"/>
</dbReference>
<sequence length="74" mass="8489">MFSLAELRKSRRLTQEQLSKLLGISKSSIAMYETGQRVPSLSRAKKIAKFFNVPVEKIFFGDINHTLRAKNKSF</sequence>
<accession>B0K844</accession>
<dbReference type="STRING" id="340099.Teth39_2243"/>
<dbReference type="Pfam" id="PF01381">
    <property type="entry name" value="HTH_3"/>
    <property type="match status" value="1"/>
</dbReference>
<evidence type="ECO:0000313" key="3">
    <source>
        <dbReference type="EMBL" id="ABY95864.1"/>
    </source>
</evidence>